<feature type="region of interest" description="Disordered" evidence="1">
    <location>
        <begin position="43"/>
        <end position="109"/>
    </location>
</feature>
<accession>A0A4C1ZBC5</accession>
<sequence length="109" mass="11956">MRSSTAMMSIRYDCELVYRARVWAIVGSFSGSSRFSIVKFLRSGRSGGPPLHHTLPEPDVTVEEDDGESTNNSSGSPTDSGNSTNWTFERGPSPLDPSGLYLRREDARA</sequence>
<comment type="caution">
    <text evidence="2">The sequence shown here is derived from an EMBL/GenBank/DDBJ whole genome shotgun (WGS) entry which is preliminary data.</text>
</comment>
<dbReference type="EMBL" id="BGZK01001667">
    <property type="protein sequence ID" value="GBP84239.1"/>
    <property type="molecule type" value="Genomic_DNA"/>
</dbReference>
<organism evidence="2 3">
    <name type="scientific">Eumeta variegata</name>
    <name type="common">Bagworm moth</name>
    <name type="synonym">Eumeta japonica</name>
    <dbReference type="NCBI Taxonomy" id="151549"/>
    <lineage>
        <taxon>Eukaryota</taxon>
        <taxon>Metazoa</taxon>
        <taxon>Ecdysozoa</taxon>
        <taxon>Arthropoda</taxon>
        <taxon>Hexapoda</taxon>
        <taxon>Insecta</taxon>
        <taxon>Pterygota</taxon>
        <taxon>Neoptera</taxon>
        <taxon>Endopterygota</taxon>
        <taxon>Lepidoptera</taxon>
        <taxon>Glossata</taxon>
        <taxon>Ditrysia</taxon>
        <taxon>Tineoidea</taxon>
        <taxon>Psychidae</taxon>
        <taxon>Oiketicinae</taxon>
        <taxon>Eumeta</taxon>
    </lineage>
</organism>
<dbReference type="Proteomes" id="UP000299102">
    <property type="component" value="Unassembled WGS sequence"/>
</dbReference>
<name>A0A4C1ZBC5_EUMVA</name>
<feature type="compositionally biased region" description="Polar residues" evidence="1">
    <location>
        <begin position="69"/>
        <end position="87"/>
    </location>
</feature>
<keyword evidence="3" id="KW-1185">Reference proteome</keyword>
<reference evidence="2 3" key="1">
    <citation type="journal article" date="2019" name="Commun. Biol.">
        <title>The bagworm genome reveals a unique fibroin gene that provides high tensile strength.</title>
        <authorList>
            <person name="Kono N."/>
            <person name="Nakamura H."/>
            <person name="Ohtoshi R."/>
            <person name="Tomita M."/>
            <person name="Numata K."/>
            <person name="Arakawa K."/>
        </authorList>
    </citation>
    <scope>NUCLEOTIDE SEQUENCE [LARGE SCALE GENOMIC DNA]</scope>
</reference>
<proteinExistence type="predicted"/>
<evidence type="ECO:0000256" key="1">
    <source>
        <dbReference type="SAM" id="MobiDB-lite"/>
    </source>
</evidence>
<protein>
    <submittedName>
        <fullName evidence="2">Uncharacterized protein</fullName>
    </submittedName>
</protein>
<evidence type="ECO:0000313" key="3">
    <source>
        <dbReference type="Proteomes" id="UP000299102"/>
    </source>
</evidence>
<gene>
    <name evidence="2" type="ORF">EVAR_103427_1</name>
</gene>
<evidence type="ECO:0000313" key="2">
    <source>
        <dbReference type="EMBL" id="GBP84239.1"/>
    </source>
</evidence>
<dbReference type="AlphaFoldDB" id="A0A4C1ZBC5"/>